<keyword evidence="2" id="KW-1185">Reference proteome</keyword>
<evidence type="ECO:0000313" key="2">
    <source>
        <dbReference type="Proteomes" id="UP000054770"/>
    </source>
</evidence>
<dbReference type="EMBL" id="FCON02000019">
    <property type="protein sequence ID" value="SAL46861.1"/>
    <property type="molecule type" value="Genomic_DNA"/>
</dbReference>
<evidence type="ECO:0000313" key="1">
    <source>
        <dbReference type="EMBL" id="SAL46861.1"/>
    </source>
</evidence>
<comment type="caution">
    <text evidence="1">The sequence shown here is derived from an EMBL/GenBank/DDBJ whole genome shotgun (WGS) entry which is preliminary data.</text>
</comment>
<reference evidence="1" key="1">
    <citation type="submission" date="2016-01" db="EMBL/GenBank/DDBJ databases">
        <authorList>
            <person name="Peeters C."/>
        </authorList>
    </citation>
    <scope>NUCLEOTIDE SEQUENCE [LARGE SCALE GENOMIC DNA]</scope>
    <source>
        <strain evidence="1">LMG 22940</strain>
    </source>
</reference>
<gene>
    <name evidence="1" type="ORF">AWB68_02249</name>
</gene>
<dbReference type="Proteomes" id="UP000054770">
    <property type="component" value="Unassembled WGS sequence"/>
</dbReference>
<accession>A0A158HSI3</accession>
<protein>
    <submittedName>
        <fullName evidence="1">Uncharacterized protein</fullName>
    </submittedName>
</protein>
<proteinExistence type="predicted"/>
<name>A0A158HSI3_9BURK</name>
<dbReference type="RefSeq" id="WP_235028280.1">
    <property type="nucleotide sequence ID" value="NZ_FCON02000019.1"/>
</dbReference>
<organism evidence="1 2">
    <name type="scientific">Caballeronia choica</name>
    <dbReference type="NCBI Taxonomy" id="326476"/>
    <lineage>
        <taxon>Bacteria</taxon>
        <taxon>Pseudomonadati</taxon>
        <taxon>Pseudomonadota</taxon>
        <taxon>Betaproteobacteria</taxon>
        <taxon>Burkholderiales</taxon>
        <taxon>Burkholderiaceae</taxon>
        <taxon>Caballeronia</taxon>
    </lineage>
</organism>
<dbReference type="AlphaFoldDB" id="A0A158HSI3"/>
<sequence length="220" mass="24408">MAQRILFVPFVKPPPTGGRPGRAYVDKNLGWINSYSAKQMAKKAVKDGPEVHDIFECWYVPHTPNAVLGSLGPKDQLYIRGHSLAGIEGIFDHATRDEDGKLIHQSKVDKELLIKLNEDNDTGTKKLAFMLKAPDVVTRLFESGLKLEFAGTIKCYNCHSAEGEINFATAFEKALTKRGYKSCRVYGYTGALSSMYDGEFKTSTSPSGKARDARVEIKRT</sequence>